<feature type="region of interest" description="Disordered" evidence="1">
    <location>
        <begin position="183"/>
        <end position="207"/>
    </location>
</feature>
<keyword evidence="2" id="KW-1133">Transmembrane helix</keyword>
<dbReference type="Proteomes" id="UP000307440">
    <property type="component" value="Unassembled WGS sequence"/>
</dbReference>
<keyword evidence="2" id="KW-0472">Membrane</keyword>
<proteinExistence type="predicted"/>
<accession>A0A5C3KNB5</accession>
<evidence type="ECO:0000256" key="1">
    <source>
        <dbReference type="SAM" id="MobiDB-lite"/>
    </source>
</evidence>
<sequence length="207" mass="22627">HILLSDITLGWTHHPKKLATLFDSLILLSCINMRFVSFSVFIGLGAVILGVAALPVTINGRDLNAVNGPLTSRDTTTQQDLQLLAARDALDEMEDMIASRTYDHLEARVRQLTPAQRRTQGAGRDAAAAASAFLRRGRMNRVQTAGRVAAGVAPSFLRAGRMERVQHAARVAAAFARRRNARPAPAYNTVPPRYSPPRNSPPPNYRP</sequence>
<evidence type="ECO:0000256" key="2">
    <source>
        <dbReference type="SAM" id="Phobius"/>
    </source>
</evidence>
<dbReference type="EMBL" id="ML210270">
    <property type="protein sequence ID" value="TFK21373.1"/>
    <property type="molecule type" value="Genomic_DNA"/>
</dbReference>
<keyword evidence="2" id="KW-0812">Transmembrane</keyword>
<protein>
    <submittedName>
        <fullName evidence="3">Uncharacterized protein</fullName>
    </submittedName>
</protein>
<feature type="transmembrane region" description="Helical" evidence="2">
    <location>
        <begin position="35"/>
        <end position="54"/>
    </location>
</feature>
<evidence type="ECO:0000313" key="4">
    <source>
        <dbReference type="Proteomes" id="UP000307440"/>
    </source>
</evidence>
<name>A0A5C3KNB5_COPMA</name>
<organism evidence="3 4">
    <name type="scientific">Coprinopsis marcescibilis</name>
    <name type="common">Agaric fungus</name>
    <name type="synonym">Psathyrella marcescibilis</name>
    <dbReference type="NCBI Taxonomy" id="230819"/>
    <lineage>
        <taxon>Eukaryota</taxon>
        <taxon>Fungi</taxon>
        <taxon>Dikarya</taxon>
        <taxon>Basidiomycota</taxon>
        <taxon>Agaricomycotina</taxon>
        <taxon>Agaricomycetes</taxon>
        <taxon>Agaricomycetidae</taxon>
        <taxon>Agaricales</taxon>
        <taxon>Agaricineae</taxon>
        <taxon>Psathyrellaceae</taxon>
        <taxon>Coprinopsis</taxon>
    </lineage>
</organism>
<evidence type="ECO:0000313" key="3">
    <source>
        <dbReference type="EMBL" id="TFK21373.1"/>
    </source>
</evidence>
<gene>
    <name evidence="3" type="ORF">FA15DRAFT_717182</name>
</gene>
<dbReference type="AlphaFoldDB" id="A0A5C3KNB5"/>
<keyword evidence="4" id="KW-1185">Reference proteome</keyword>
<feature type="compositionally biased region" description="Pro residues" evidence="1">
    <location>
        <begin position="193"/>
        <end position="207"/>
    </location>
</feature>
<feature type="non-terminal residue" evidence="3">
    <location>
        <position position="1"/>
    </location>
</feature>
<reference evidence="3 4" key="1">
    <citation type="journal article" date="2019" name="Nat. Ecol. Evol.">
        <title>Megaphylogeny resolves global patterns of mushroom evolution.</title>
        <authorList>
            <person name="Varga T."/>
            <person name="Krizsan K."/>
            <person name="Foldi C."/>
            <person name="Dima B."/>
            <person name="Sanchez-Garcia M."/>
            <person name="Sanchez-Ramirez S."/>
            <person name="Szollosi G.J."/>
            <person name="Szarkandi J.G."/>
            <person name="Papp V."/>
            <person name="Albert L."/>
            <person name="Andreopoulos W."/>
            <person name="Angelini C."/>
            <person name="Antonin V."/>
            <person name="Barry K.W."/>
            <person name="Bougher N.L."/>
            <person name="Buchanan P."/>
            <person name="Buyck B."/>
            <person name="Bense V."/>
            <person name="Catcheside P."/>
            <person name="Chovatia M."/>
            <person name="Cooper J."/>
            <person name="Damon W."/>
            <person name="Desjardin D."/>
            <person name="Finy P."/>
            <person name="Geml J."/>
            <person name="Haridas S."/>
            <person name="Hughes K."/>
            <person name="Justo A."/>
            <person name="Karasinski D."/>
            <person name="Kautmanova I."/>
            <person name="Kiss B."/>
            <person name="Kocsube S."/>
            <person name="Kotiranta H."/>
            <person name="LaButti K.M."/>
            <person name="Lechner B.E."/>
            <person name="Liimatainen K."/>
            <person name="Lipzen A."/>
            <person name="Lukacs Z."/>
            <person name="Mihaltcheva S."/>
            <person name="Morgado L.N."/>
            <person name="Niskanen T."/>
            <person name="Noordeloos M.E."/>
            <person name="Ohm R.A."/>
            <person name="Ortiz-Santana B."/>
            <person name="Ovrebo C."/>
            <person name="Racz N."/>
            <person name="Riley R."/>
            <person name="Savchenko A."/>
            <person name="Shiryaev A."/>
            <person name="Soop K."/>
            <person name="Spirin V."/>
            <person name="Szebenyi C."/>
            <person name="Tomsovsky M."/>
            <person name="Tulloss R.E."/>
            <person name="Uehling J."/>
            <person name="Grigoriev I.V."/>
            <person name="Vagvolgyi C."/>
            <person name="Papp T."/>
            <person name="Martin F.M."/>
            <person name="Miettinen O."/>
            <person name="Hibbett D.S."/>
            <person name="Nagy L.G."/>
        </authorList>
    </citation>
    <scope>NUCLEOTIDE SEQUENCE [LARGE SCALE GENOMIC DNA]</scope>
    <source>
        <strain evidence="3 4">CBS 121175</strain>
    </source>
</reference>